<name>A0ABD5SN74_9EURY</name>
<protein>
    <submittedName>
        <fullName evidence="1">Uncharacterized protein</fullName>
    </submittedName>
</protein>
<sequence>MGRTGEQRLIPDRSTDVRWRALGRGEPTVSREPILREVVASGASDGLEDASVFQWMSERTE</sequence>
<reference evidence="1 2" key="1">
    <citation type="journal article" date="2019" name="Int. J. Syst. Evol. Microbiol.">
        <title>The Global Catalogue of Microorganisms (GCM) 10K type strain sequencing project: providing services to taxonomists for standard genome sequencing and annotation.</title>
        <authorList>
            <consortium name="The Broad Institute Genomics Platform"/>
            <consortium name="The Broad Institute Genome Sequencing Center for Infectious Disease"/>
            <person name="Wu L."/>
            <person name="Ma J."/>
        </authorList>
    </citation>
    <scope>NUCLEOTIDE SEQUENCE [LARGE SCALE GENOMIC DNA]</scope>
    <source>
        <strain evidence="1 2">LMG 29247</strain>
    </source>
</reference>
<accession>A0ABD5SN74</accession>
<dbReference type="Proteomes" id="UP001596383">
    <property type="component" value="Unassembled WGS sequence"/>
</dbReference>
<gene>
    <name evidence="1" type="ORF">ACFQE6_16150</name>
</gene>
<evidence type="ECO:0000313" key="2">
    <source>
        <dbReference type="Proteomes" id="UP001596383"/>
    </source>
</evidence>
<comment type="caution">
    <text evidence="1">The sequence shown here is derived from an EMBL/GenBank/DDBJ whole genome shotgun (WGS) entry which is preliminary data.</text>
</comment>
<proteinExistence type="predicted"/>
<dbReference type="AlphaFoldDB" id="A0ABD5SN74"/>
<dbReference type="EMBL" id="JBHSWV010000253">
    <property type="protein sequence ID" value="MFC6766464.1"/>
    <property type="molecule type" value="Genomic_DNA"/>
</dbReference>
<dbReference type="RefSeq" id="WP_273739426.1">
    <property type="nucleotide sequence ID" value="NZ_JAQIVI010000253.1"/>
</dbReference>
<keyword evidence="2" id="KW-1185">Reference proteome</keyword>
<organism evidence="1 2">
    <name type="scientific">Natrinema soli</name>
    <dbReference type="NCBI Taxonomy" id="1930624"/>
    <lineage>
        <taxon>Archaea</taxon>
        <taxon>Methanobacteriati</taxon>
        <taxon>Methanobacteriota</taxon>
        <taxon>Stenosarchaea group</taxon>
        <taxon>Halobacteria</taxon>
        <taxon>Halobacteriales</taxon>
        <taxon>Natrialbaceae</taxon>
        <taxon>Natrinema</taxon>
    </lineage>
</organism>
<evidence type="ECO:0000313" key="1">
    <source>
        <dbReference type="EMBL" id="MFC6766464.1"/>
    </source>
</evidence>